<dbReference type="RefSeq" id="WP_074949673.1">
    <property type="nucleotide sequence ID" value="NZ_BJXR01000006.1"/>
</dbReference>
<name>A0A511SVI7_MYXFU</name>
<evidence type="ECO:0000259" key="1">
    <source>
        <dbReference type="PROSITE" id="PS50125"/>
    </source>
</evidence>
<dbReference type="CDD" id="cd07302">
    <property type="entry name" value="CHD"/>
    <property type="match status" value="1"/>
</dbReference>
<evidence type="ECO:0000313" key="3">
    <source>
        <dbReference type="EMBL" id="SET15507.1"/>
    </source>
</evidence>
<protein>
    <submittedName>
        <fullName evidence="3">Adenylate cyclase, class 3</fullName>
    </submittedName>
</protein>
<dbReference type="GO" id="GO:0004016">
    <property type="term" value="F:adenylate cyclase activity"/>
    <property type="evidence" value="ECO:0007669"/>
    <property type="project" value="UniProtKB-ARBA"/>
</dbReference>
<dbReference type="AlphaFoldDB" id="A0A511SVI7"/>
<keyword evidence="4" id="KW-1185">Reference proteome</keyword>
<proteinExistence type="predicted"/>
<dbReference type="STRING" id="1334629.MFUL124B02_07245"/>
<accession>A0A511SVI7</accession>
<dbReference type="SMART" id="SM00044">
    <property type="entry name" value="CYCc"/>
    <property type="match status" value="1"/>
</dbReference>
<dbReference type="GO" id="GO:0035556">
    <property type="term" value="P:intracellular signal transduction"/>
    <property type="evidence" value="ECO:0007669"/>
    <property type="project" value="InterPro"/>
</dbReference>
<dbReference type="SUPFAM" id="SSF55073">
    <property type="entry name" value="Nucleotide cyclase"/>
    <property type="match status" value="1"/>
</dbReference>
<evidence type="ECO:0000313" key="4">
    <source>
        <dbReference type="Proteomes" id="UP000183760"/>
    </source>
</evidence>
<dbReference type="PANTHER" id="PTHR43081">
    <property type="entry name" value="ADENYLATE CYCLASE, TERMINAL-DIFFERENTIATION SPECIFIC-RELATED"/>
    <property type="match status" value="1"/>
</dbReference>
<dbReference type="Proteomes" id="UP000183760">
    <property type="component" value="Unassembled WGS sequence"/>
</dbReference>
<comment type="caution">
    <text evidence="2">The sequence shown here is derived from an EMBL/GenBank/DDBJ whole genome shotgun (WGS) entry which is preliminary data.</text>
</comment>
<reference evidence="3 4" key="1">
    <citation type="submission" date="2016-10" db="EMBL/GenBank/DDBJ databases">
        <authorList>
            <person name="Varghese N."/>
            <person name="Submissions S."/>
        </authorList>
    </citation>
    <scope>NUCLEOTIDE SEQUENCE [LARGE SCALE GENOMIC DNA]</scope>
    <source>
        <strain evidence="3 4">DSM 16525</strain>
    </source>
</reference>
<evidence type="ECO:0000313" key="2">
    <source>
        <dbReference type="EMBL" id="GEN05188.1"/>
    </source>
</evidence>
<dbReference type="Pfam" id="PF00211">
    <property type="entry name" value="Guanylate_cyc"/>
    <property type="match status" value="1"/>
</dbReference>
<dbReference type="Proteomes" id="UP000321514">
    <property type="component" value="Unassembled WGS sequence"/>
</dbReference>
<dbReference type="InterPro" id="IPR001054">
    <property type="entry name" value="A/G_cyclase"/>
</dbReference>
<dbReference type="OrthoDB" id="5377827at2"/>
<feature type="domain" description="Guanylate cyclase" evidence="1">
    <location>
        <begin position="339"/>
        <end position="480"/>
    </location>
</feature>
<dbReference type="EMBL" id="BJXR01000006">
    <property type="protein sequence ID" value="GEN05188.1"/>
    <property type="molecule type" value="Genomic_DNA"/>
</dbReference>
<dbReference type="InterPro" id="IPR029787">
    <property type="entry name" value="Nucleotide_cyclase"/>
</dbReference>
<dbReference type="EMBL" id="FOIB01000001">
    <property type="protein sequence ID" value="SET15507.1"/>
    <property type="molecule type" value="Genomic_DNA"/>
</dbReference>
<dbReference type="PROSITE" id="PS50125">
    <property type="entry name" value="GUANYLATE_CYCLASE_2"/>
    <property type="match status" value="1"/>
</dbReference>
<sequence>MTHPPATDLSLEEYKTLRALHRAVDDLIEESLRARENLTQTFRRCFPPILALTGARAVALTTRDEDLRTRTWQEGDWSGDFPGPLLDGAPGPQRIGDATLVTQPLDVAGDPVGAFGLLFSGDHTSPDASARALRLLDTIAEQLDTVLCLVHTASEKHQLIIQCNAHLANPVFEVGMDQAVLTLAQRVRVPSFLLLYRDAVRPQVLHYRLYRNGHLEFESGEQPSQDVERALRQHGHRLLSEEVSALRQLLPGRTTEAVLISGSASSEPLGKIAVACDEGFSAYTMDLLRVLASTLSQRLLDYNRERIHLSQFFPTSIIDALLQDPNYAQHLRAQDQEVGILFADINGFTRICEHGFDSPRNIGRFVDEWSARAVDCIWEHGGVFDKMVGDCVIGLFGPPFFKSSRKERAEAAVRAACDIQALTARLGAREEVAALCERVKLPGLGVAVGVNLAHVNCGLFGPNRQYTAFSSGMNQTARLQSLAGFRETLVMASARDVLVDSTEPFIQGLRFGVLTETPVKNVAQPLRHHRLDSLTP</sequence>
<dbReference type="Gene3D" id="3.30.70.1230">
    <property type="entry name" value="Nucleotide cyclase"/>
    <property type="match status" value="1"/>
</dbReference>
<dbReference type="PANTHER" id="PTHR43081:SF1">
    <property type="entry name" value="ADENYLATE CYCLASE, TERMINAL-DIFFERENTIATION SPECIFIC"/>
    <property type="match status" value="1"/>
</dbReference>
<dbReference type="InterPro" id="IPR050697">
    <property type="entry name" value="Adenylyl/Guanylyl_Cyclase_3/4"/>
</dbReference>
<evidence type="ECO:0000313" key="5">
    <source>
        <dbReference type="Proteomes" id="UP000321514"/>
    </source>
</evidence>
<dbReference type="GO" id="GO:0009190">
    <property type="term" value="P:cyclic nucleotide biosynthetic process"/>
    <property type="evidence" value="ECO:0007669"/>
    <property type="project" value="InterPro"/>
</dbReference>
<reference evidence="2 5" key="2">
    <citation type="submission" date="2019-07" db="EMBL/GenBank/DDBJ databases">
        <title>Whole genome shotgun sequence of Myxococcus fulvus NBRC 100333.</title>
        <authorList>
            <person name="Hosoyama A."/>
            <person name="Uohara A."/>
            <person name="Ohji S."/>
            <person name="Ichikawa N."/>
        </authorList>
    </citation>
    <scope>NUCLEOTIDE SEQUENCE [LARGE SCALE GENOMIC DNA]</scope>
    <source>
        <strain evidence="2 5">NBRC 100333</strain>
    </source>
</reference>
<organism evidence="2 5">
    <name type="scientific">Myxococcus fulvus</name>
    <dbReference type="NCBI Taxonomy" id="33"/>
    <lineage>
        <taxon>Bacteria</taxon>
        <taxon>Pseudomonadati</taxon>
        <taxon>Myxococcota</taxon>
        <taxon>Myxococcia</taxon>
        <taxon>Myxococcales</taxon>
        <taxon>Cystobacterineae</taxon>
        <taxon>Myxococcaceae</taxon>
        <taxon>Myxococcus</taxon>
    </lineage>
</organism>
<gene>
    <name evidence="2" type="ORF">MFU01_02250</name>
    <name evidence="3" type="ORF">SAMN05443572_1011267</name>
</gene>